<protein>
    <submittedName>
        <fullName evidence="3">Uncharacterized protein LOC108819637</fullName>
    </submittedName>
</protein>
<reference evidence="3" key="2">
    <citation type="submission" date="2025-08" db="UniProtKB">
        <authorList>
            <consortium name="RefSeq"/>
        </authorList>
    </citation>
    <scope>IDENTIFICATION</scope>
    <source>
        <tissue evidence="3">Leaf</tissue>
    </source>
</reference>
<gene>
    <name evidence="3" type="primary">LOC108819637</name>
</gene>
<dbReference type="Proteomes" id="UP000504610">
    <property type="component" value="Chromosome 6"/>
</dbReference>
<dbReference type="GeneID" id="108819637"/>
<evidence type="ECO:0000313" key="2">
    <source>
        <dbReference type="Proteomes" id="UP000504610"/>
    </source>
</evidence>
<dbReference type="InterPro" id="IPR026960">
    <property type="entry name" value="RVT-Znf"/>
</dbReference>
<dbReference type="AlphaFoldDB" id="A0A6J0KKS8"/>
<feature type="domain" description="Reverse transcriptase zinc-binding" evidence="1">
    <location>
        <begin position="11"/>
        <end position="95"/>
    </location>
</feature>
<evidence type="ECO:0000313" key="3">
    <source>
        <dbReference type="RefSeq" id="XP_018448193.1"/>
    </source>
</evidence>
<accession>A0A6J0KKS8</accession>
<dbReference type="RefSeq" id="XP_018448193.1">
    <property type="nucleotide sequence ID" value="XM_018592691.1"/>
</dbReference>
<dbReference type="Pfam" id="PF13966">
    <property type="entry name" value="zf-RVT"/>
    <property type="match status" value="1"/>
</dbReference>
<dbReference type="OrthoDB" id="1740305at2759"/>
<evidence type="ECO:0000259" key="1">
    <source>
        <dbReference type="Pfam" id="PF13966"/>
    </source>
</evidence>
<organism evidence="2 3">
    <name type="scientific">Raphanus sativus</name>
    <name type="common">Radish</name>
    <name type="synonym">Raphanus raphanistrum var. sativus</name>
    <dbReference type="NCBI Taxonomy" id="3726"/>
    <lineage>
        <taxon>Eukaryota</taxon>
        <taxon>Viridiplantae</taxon>
        <taxon>Streptophyta</taxon>
        <taxon>Embryophyta</taxon>
        <taxon>Tracheophyta</taxon>
        <taxon>Spermatophyta</taxon>
        <taxon>Magnoliopsida</taxon>
        <taxon>eudicotyledons</taxon>
        <taxon>Gunneridae</taxon>
        <taxon>Pentapetalae</taxon>
        <taxon>rosids</taxon>
        <taxon>malvids</taxon>
        <taxon>Brassicales</taxon>
        <taxon>Brassicaceae</taxon>
        <taxon>Brassiceae</taxon>
        <taxon>Raphanus</taxon>
    </lineage>
</organism>
<name>A0A6J0KKS8_RAPSA</name>
<dbReference type="KEGG" id="rsz:108819637"/>
<proteinExistence type="predicted"/>
<reference evidence="2" key="1">
    <citation type="journal article" date="2019" name="Database">
        <title>The radish genome database (RadishGD): an integrated information resource for radish genomics.</title>
        <authorList>
            <person name="Yu H.J."/>
            <person name="Baek S."/>
            <person name="Lee Y.J."/>
            <person name="Cho A."/>
            <person name="Mun J.H."/>
        </authorList>
    </citation>
    <scope>NUCLEOTIDE SEQUENCE [LARGE SCALE GENOMIC DNA]</scope>
    <source>
        <strain evidence="2">cv. WK10039</strain>
    </source>
</reference>
<sequence length="191" mass="22911">MDFWSLSLECFQVFTTYEVLRPRQGIKDWVDVVRFKGGIPKHAFTIWIVNYDRIPMRSMLAAWRLPVSPTCPFCSTYDETRDQLLLSCDYKKDVWREVLLRCQPPSVMFTNWSEFLSWIRSSPSRKLMLLRKLAVQTVVFQFWKQRYNLIHNQASLPAATVFYGIEKELRNIISARKLRKHFNYLMAMWLR</sequence>
<keyword evidence="2" id="KW-1185">Reference proteome</keyword>